<dbReference type="Proteomes" id="UP000176791">
    <property type="component" value="Unassembled WGS sequence"/>
</dbReference>
<accession>A0A1F5DPL2</accession>
<name>A0A1F5DPL2_9BACT</name>
<proteinExistence type="predicted"/>
<dbReference type="AlphaFoldDB" id="A0A1F5DPL2"/>
<evidence type="ECO:0000313" key="2">
    <source>
        <dbReference type="Proteomes" id="UP000176791"/>
    </source>
</evidence>
<evidence type="ECO:0000313" key="1">
    <source>
        <dbReference type="EMBL" id="OGD57107.1"/>
    </source>
</evidence>
<dbReference type="STRING" id="1797460.A3E73_01045"/>
<organism evidence="1 2">
    <name type="scientific">Candidatus Beckwithbacteria bacterium RIFCSPHIGHO2_12_FULL_47_17</name>
    <dbReference type="NCBI Taxonomy" id="1797460"/>
    <lineage>
        <taxon>Bacteria</taxon>
        <taxon>Candidatus Beckwithiibacteriota</taxon>
    </lineage>
</organism>
<protein>
    <submittedName>
        <fullName evidence="1">Uncharacterized protein</fullName>
    </submittedName>
</protein>
<sequence>MAFTYKNAKGVTYYLHFKDVNLRGGKMQRIYFFARDVRAGSLDAVPAGYKVMETKRTGMPVLKKG</sequence>
<gene>
    <name evidence="1" type="ORF">A3E73_01045</name>
</gene>
<comment type="caution">
    <text evidence="1">The sequence shown here is derived from an EMBL/GenBank/DDBJ whole genome shotgun (WGS) entry which is preliminary data.</text>
</comment>
<reference evidence="1 2" key="1">
    <citation type="journal article" date="2016" name="Nat. Commun.">
        <title>Thousands of microbial genomes shed light on interconnected biogeochemical processes in an aquifer system.</title>
        <authorList>
            <person name="Anantharaman K."/>
            <person name="Brown C.T."/>
            <person name="Hug L.A."/>
            <person name="Sharon I."/>
            <person name="Castelle C.J."/>
            <person name="Probst A.J."/>
            <person name="Thomas B.C."/>
            <person name="Singh A."/>
            <person name="Wilkins M.J."/>
            <person name="Karaoz U."/>
            <person name="Brodie E.L."/>
            <person name="Williams K.H."/>
            <person name="Hubbard S.S."/>
            <person name="Banfield J.F."/>
        </authorList>
    </citation>
    <scope>NUCLEOTIDE SEQUENCE [LARGE SCALE GENOMIC DNA]</scope>
</reference>
<dbReference type="EMBL" id="MEZN01000001">
    <property type="protein sequence ID" value="OGD57107.1"/>
    <property type="molecule type" value="Genomic_DNA"/>
</dbReference>